<sequence length="63" mass="6501">MSDRHPASTIYLVLGLLFATLGVVGIVNAFVPVPLTVVGIVFASAFTVAGLIALVGVFRRTGD</sequence>
<feature type="transmembrane region" description="Helical" evidence="1">
    <location>
        <begin position="37"/>
        <end position="58"/>
    </location>
</feature>
<evidence type="ECO:0000313" key="2">
    <source>
        <dbReference type="EMBL" id="TQL77054.1"/>
    </source>
</evidence>
<name>A0A543AWW2_9ACTN</name>
<dbReference type="OrthoDB" id="5195687at2"/>
<reference evidence="2 3" key="1">
    <citation type="submission" date="2019-06" db="EMBL/GenBank/DDBJ databases">
        <title>Sequencing the genomes of 1000 actinobacteria strains.</title>
        <authorList>
            <person name="Klenk H.-P."/>
        </authorList>
    </citation>
    <scope>NUCLEOTIDE SEQUENCE [LARGE SCALE GENOMIC DNA]</scope>
    <source>
        <strain evidence="2 3">DSM 45928</strain>
    </source>
</reference>
<evidence type="ECO:0000256" key="1">
    <source>
        <dbReference type="SAM" id="Phobius"/>
    </source>
</evidence>
<dbReference type="InParanoid" id="A0A543AWW2"/>
<feature type="transmembrane region" description="Helical" evidence="1">
    <location>
        <begin position="12"/>
        <end position="31"/>
    </location>
</feature>
<dbReference type="Proteomes" id="UP000317043">
    <property type="component" value="Unassembled WGS sequence"/>
</dbReference>
<dbReference type="RefSeq" id="WP_142039363.1">
    <property type="nucleotide sequence ID" value="NZ_JBHTGS010000001.1"/>
</dbReference>
<evidence type="ECO:0000313" key="3">
    <source>
        <dbReference type="Proteomes" id="UP000317043"/>
    </source>
</evidence>
<accession>A0A543AWW2</accession>
<keyword evidence="1" id="KW-1133">Transmembrane helix</keyword>
<keyword evidence="1" id="KW-0472">Membrane</keyword>
<comment type="caution">
    <text evidence="2">The sequence shown here is derived from an EMBL/GenBank/DDBJ whole genome shotgun (WGS) entry which is preliminary data.</text>
</comment>
<protein>
    <submittedName>
        <fullName evidence="2">Uncharacterized protein</fullName>
    </submittedName>
</protein>
<gene>
    <name evidence="2" type="ORF">FB566_2598</name>
</gene>
<keyword evidence="1" id="KW-0812">Transmembrane</keyword>
<dbReference type="EMBL" id="VFOW01000001">
    <property type="protein sequence ID" value="TQL77054.1"/>
    <property type="molecule type" value="Genomic_DNA"/>
</dbReference>
<keyword evidence="3" id="KW-1185">Reference proteome</keyword>
<dbReference type="AlphaFoldDB" id="A0A543AWW2"/>
<proteinExistence type="predicted"/>
<organism evidence="2 3">
    <name type="scientific">Stackebrandtia endophytica</name>
    <dbReference type="NCBI Taxonomy" id="1496996"/>
    <lineage>
        <taxon>Bacteria</taxon>
        <taxon>Bacillati</taxon>
        <taxon>Actinomycetota</taxon>
        <taxon>Actinomycetes</taxon>
        <taxon>Glycomycetales</taxon>
        <taxon>Glycomycetaceae</taxon>
        <taxon>Stackebrandtia</taxon>
    </lineage>
</organism>